<keyword evidence="7" id="KW-0256">Endoplasmic reticulum</keyword>
<dbReference type="SUPFAM" id="SSF48403">
    <property type="entry name" value="Ankyrin repeat"/>
    <property type="match status" value="1"/>
</dbReference>
<dbReference type="InterPro" id="IPR036770">
    <property type="entry name" value="Ankyrin_rpt-contain_sf"/>
</dbReference>
<dbReference type="InterPro" id="IPR050409">
    <property type="entry name" value="E3_ubiq-protein_ligase"/>
</dbReference>
<organism evidence="18 19">
    <name type="scientific">Chlorella vulgaris</name>
    <name type="common">Green alga</name>
    <dbReference type="NCBI Taxonomy" id="3077"/>
    <lineage>
        <taxon>Eukaryota</taxon>
        <taxon>Viridiplantae</taxon>
        <taxon>Chlorophyta</taxon>
        <taxon>core chlorophytes</taxon>
        <taxon>Trebouxiophyceae</taxon>
        <taxon>Chlorellales</taxon>
        <taxon>Chlorellaceae</taxon>
        <taxon>Chlorella clade</taxon>
        <taxon>Chlorella</taxon>
    </lineage>
</organism>
<keyword evidence="9" id="KW-0131">Cell cycle</keyword>
<evidence type="ECO:0000256" key="13">
    <source>
        <dbReference type="ARBA" id="ARBA00042378"/>
    </source>
</evidence>
<evidence type="ECO:0000256" key="6">
    <source>
        <dbReference type="ARBA" id="ARBA00022786"/>
    </source>
</evidence>
<proteinExistence type="predicted"/>
<dbReference type="GO" id="GO:0061630">
    <property type="term" value="F:ubiquitin protein ligase activity"/>
    <property type="evidence" value="ECO:0007669"/>
    <property type="project" value="UniProtKB-EC"/>
</dbReference>
<evidence type="ECO:0000256" key="10">
    <source>
        <dbReference type="ARBA" id="ARBA00037859"/>
    </source>
</evidence>
<feature type="repeat" description="ANK" evidence="14">
    <location>
        <begin position="341"/>
        <end position="373"/>
    </location>
</feature>
<dbReference type="SMART" id="SM00119">
    <property type="entry name" value="HECTc"/>
    <property type="match status" value="1"/>
</dbReference>
<dbReference type="PROSITE" id="PS50297">
    <property type="entry name" value="ANK_REP_REGION"/>
    <property type="match status" value="1"/>
</dbReference>
<evidence type="ECO:0000256" key="9">
    <source>
        <dbReference type="ARBA" id="ARBA00023306"/>
    </source>
</evidence>
<dbReference type="SUPFAM" id="SSF56204">
    <property type="entry name" value="Hect, E3 ligase catalytic domain"/>
    <property type="match status" value="1"/>
</dbReference>
<evidence type="ECO:0000256" key="5">
    <source>
        <dbReference type="ARBA" id="ARBA00022679"/>
    </source>
</evidence>
<evidence type="ECO:0000256" key="11">
    <source>
        <dbReference type="ARBA" id="ARBA00040370"/>
    </source>
</evidence>
<comment type="catalytic activity">
    <reaction evidence="1">
        <text>S-ubiquitinyl-[E2 ubiquitin-conjugating enzyme]-L-cysteine + [acceptor protein]-L-lysine = [E2 ubiquitin-conjugating enzyme]-L-cysteine + N(6)-ubiquitinyl-[acceptor protein]-L-lysine.</text>
        <dbReference type="EC" id="2.3.2.26"/>
    </reaction>
</comment>
<dbReference type="PROSITE" id="PS50088">
    <property type="entry name" value="ANK_REPEAT"/>
    <property type="match status" value="3"/>
</dbReference>
<keyword evidence="6 15" id="KW-0833">Ubl conjugation pathway</keyword>
<dbReference type="Proteomes" id="UP001055712">
    <property type="component" value="Unassembled WGS sequence"/>
</dbReference>
<evidence type="ECO:0000256" key="12">
    <source>
        <dbReference type="ARBA" id="ARBA00041409"/>
    </source>
</evidence>
<name>A0A9D4YX74_CHLVU</name>
<dbReference type="AlphaFoldDB" id="A0A9D4YX74"/>
<dbReference type="OrthoDB" id="512896at2759"/>
<evidence type="ECO:0000256" key="1">
    <source>
        <dbReference type="ARBA" id="ARBA00000885"/>
    </source>
</evidence>
<reference evidence="18" key="1">
    <citation type="journal article" date="2019" name="Plant J.">
        <title>Chlorella vulgaris genome assembly and annotation reveals the molecular basis for metabolic acclimation to high light conditions.</title>
        <authorList>
            <person name="Cecchin M."/>
            <person name="Marcolungo L."/>
            <person name="Rossato M."/>
            <person name="Girolomoni L."/>
            <person name="Cosentino E."/>
            <person name="Cuine S."/>
            <person name="Li-Beisson Y."/>
            <person name="Delledonne M."/>
            <person name="Ballottari M."/>
        </authorList>
    </citation>
    <scope>NUCLEOTIDE SEQUENCE</scope>
    <source>
        <strain evidence="18">211/11P</strain>
    </source>
</reference>
<dbReference type="Gene3D" id="3.30.2160.10">
    <property type="entry name" value="Hect, E3 ligase catalytic domain"/>
    <property type="match status" value="1"/>
</dbReference>
<evidence type="ECO:0000256" key="3">
    <source>
        <dbReference type="ARBA" id="ARBA00004906"/>
    </source>
</evidence>
<feature type="repeat" description="ANK" evidence="14">
    <location>
        <begin position="308"/>
        <end position="340"/>
    </location>
</feature>
<dbReference type="Gene3D" id="3.90.1750.10">
    <property type="entry name" value="Hect, E3 ligase catalytic domains"/>
    <property type="match status" value="1"/>
</dbReference>
<dbReference type="GO" id="GO:0005783">
    <property type="term" value="C:endoplasmic reticulum"/>
    <property type="evidence" value="ECO:0007669"/>
    <property type="project" value="UniProtKB-SubCell"/>
</dbReference>
<evidence type="ECO:0000256" key="7">
    <source>
        <dbReference type="ARBA" id="ARBA00022824"/>
    </source>
</evidence>
<evidence type="ECO:0000256" key="8">
    <source>
        <dbReference type="ARBA" id="ARBA00023034"/>
    </source>
</evidence>
<dbReference type="SMART" id="SM00248">
    <property type="entry name" value="ANK"/>
    <property type="match status" value="10"/>
</dbReference>
<protein>
    <recommendedName>
        <fullName evidence="11">E3 ubiquitin-protein ligase HACE1</fullName>
        <ecNumber evidence="4">2.3.2.26</ecNumber>
    </recommendedName>
    <alternativeName>
        <fullName evidence="13">HECT domain and ankyrin repeat-containing E3 ubiquitin-protein ligase 1</fullName>
    </alternativeName>
    <alternativeName>
        <fullName evidence="12">HECT-type E3 ubiquitin transferase HACE1</fullName>
    </alternativeName>
</protein>
<dbReference type="Pfam" id="PF00632">
    <property type="entry name" value="HECT"/>
    <property type="match status" value="1"/>
</dbReference>
<comment type="pathway">
    <text evidence="3">Protein modification; protein ubiquitination.</text>
</comment>
<dbReference type="PROSITE" id="PS50237">
    <property type="entry name" value="HECT"/>
    <property type="match status" value="1"/>
</dbReference>
<feature type="active site" description="Glycyl thioester intermediate" evidence="15">
    <location>
        <position position="1131"/>
    </location>
</feature>
<accession>A0A9D4YX74</accession>
<keyword evidence="5" id="KW-0808">Transferase</keyword>
<dbReference type="FunFam" id="3.30.2410.10:FF:000009">
    <property type="entry name" value="Probable E3 ubiquitin-protein ligase HECTD2"/>
    <property type="match status" value="1"/>
</dbReference>
<keyword evidence="19" id="KW-1185">Reference proteome</keyword>
<dbReference type="PANTHER" id="PTHR11254:SF67">
    <property type="entry name" value="E3 UBIQUITIN-PROTEIN LIGASE HUWE1"/>
    <property type="match status" value="1"/>
</dbReference>
<evidence type="ECO:0000256" key="16">
    <source>
        <dbReference type="SAM" id="MobiDB-lite"/>
    </source>
</evidence>
<keyword evidence="8" id="KW-0333">Golgi apparatus</keyword>
<evidence type="ECO:0000256" key="14">
    <source>
        <dbReference type="PROSITE-ProRule" id="PRU00023"/>
    </source>
</evidence>
<gene>
    <name evidence="18" type="ORF">D9Q98_004900</name>
</gene>
<dbReference type="InterPro" id="IPR002110">
    <property type="entry name" value="Ankyrin_rpt"/>
</dbReference>
<feature type="domain" description="HECT" evidence="17">
    <location>
        <begin position="820"/>
        <end position="1163"/>
    </location>
</feature>
<feature type="repeat" description="ANK" evidence="14">
    <location>
        <begin position="421"/>
        <end position="453"/>
    </location>
</feature>
<reference evidence="18" key="2">
    <citation type="submission" date="2020-11" db="EMBL/GenBank/DDBJ databases">
        <authorList>
            <person name="Cecchin M."/>
            <person name="Marcolungo L."/>
            <person name="Rossato M."/>
            <person name="Girolomoni L."/>
            <person name="Cosentino E."/>
            <person name="Cuine S."/>
            <person name="Li-Beisson Y."/>
            <person name="Delledonne M."/>
            <person name="Ballottari M."/>
        </authorList>
    </citation>
    <scope>NUCLEOTIDE SEQUENCE</scope>
    <source>
        <strain evidence="18">211/11P</strain>
        <tissue evidence="18">Whole cell</tissue>
    </source>
</reference>
<dbReference type="Gene3D" id="1.25.40.20">
    <property type="entry name" value="Ankyrin repeat-containing domain"/>
    <property type="match status" value="2"/>
</dbReference>
<sequence length="1167" mass="122590">MSGAPPPAAWLSAHQRVQDAARAGQEEELQAALEAGGDPNQEDVVWGDPPLLSAARSGHAGCCATLLAYRANANVQASSTGLTAAMVAVKLGSLEVLEAVLPSSDLAITTDQGLTIFHFACLGAPPSFMQRLVQHQHTQLGSRHPASDAATTAAAGRPLLLAMYAAVAVGSISSLQLLAADPLARAAHAAEFAEIQDRLMQPQSPLPQNPVNRPQPVPMDAAVQSRAAALREGALGAPFDEGREARLQQDLRFLLGMEALAGKHSSTTSFIWRSGGQPLHLAAAMDRADCCAILLDAGLGTLDAPTAEGFTPLMLAAASDAAVSAAMLIESGAALERRNCAQRTAVFLAAVSGSPAALWVLLQAGANVNAAESSRLCSPLNAAVSRAAALQAAHHSSADALLSCVEVLLEAGADVHHQACDGSTALHSAAGDGSVPCIKLLLRAGAAVDAENNAGHTPLAEAAASRVPRPHCLLFLLGSGAAVTTREMSSKMLGSLLAGVKGGHRGSSNAEPVTVWQLLSVVDADQLRALSSCSQFYDLPHTASAVHAPSLAKVDVVLELVSSGCANLLYNASAAESTAQGRRPAYLLDLLQRDSVAAIASDAGTSHGLHPAGWRSAAALCHAVATSPHVTKLIHMWASAQQLLQYLYTLMHCPGVPTRDREQLAARTGHLFSSYHSLGLLCSTLGLSLTTALHRPSTALIDTAAARAEGNAALISKEEKALAAALGPFWRVLDDVVGSINDPAQLQGWHFLLEYGQLASLGCKHRLLRNLISPWPRKRDSLLVLSTGRQNVLQRACAVVEEQQDAMGHHSMAAVLWHGIKVAFSQENAIGDGVVREWFSLLAAELTHPDTGLLETNDGGKTYSPAPHASLQSDHETSSAGMAACGGHLQKLELVGAMLGVALLQGCTLPGLGFTAATWRLALGQPPQPAADLEAADPVLHRSLQQLLALGPGVADLSLHFEVQDVFGRLVELCDGGSQLPVTDTSVQHYCDRLTWYKQVGSIAAESEALGKGLRCVLTADVTDTLARCFSHAELNAMVCGLAEIEVEEWQAHTAYQHCTATTRQLSWFWGMVTAMDQQQRRQLLAFVTSSTTLPAGGFAALRGFNGGLHPFTVCLVMVEGDTRLPRASTCFNTLYLPLYSSQAVLERRLVQAITGGQSFDEGVIQR</sequence>
<dbReference type="GO" id="GO:0000209">
    <property type="term" value="P:protein polyubiquitination"/>
    <property type="evidence" value="ECO:0007669"/>
    <property type="project" value="TreeGrafter"/>
</dbReference>
<dbReference type="InterPro" id="IPR000569">
    <property type="entry name" value="HECT_dom"/>
</dbReference>
<evidence type="ECO:0000256" key="4">
    <source>
        <dbReference type="ARBA" id="ARBA00012485"/>
    </source>
</evidence>
<keyword evidence="14" id="KW-0040">ANK repeat</keyword>
<evidence type="ECO:0000256" key="15">
    <source>
        <dbReference type="PROSITE-ProRule" id="PRU00104"/>
    </source>
</evidence>
<comment type="caution">
    <text evidence="18">The sequence shown here is derived from an EMBL/GenBank/DDBJ whole genome shotgun (WGS) entry which is preliminary data.</text>
</comment>
<evidence type="ECO:0000313" key="18">
    <source>
        <dbReference type="EMBL" id="KAI3430304.1"/>
    </source>
</evidence>
<evidence type="ECO:0000259" key="17">
    <source>
        <dbReference type="PROSITE" id="PS50237"/>
    </source>
</evidence>
<dbReference type="PANTHER" id="PTHR11254">
    <property type="entry name" value="HECT DOMAIN UBIQUITIN-PROTEIN LIGASE"/>
    <property type="match status" value="1"/>
</dbReference>
<comment type="subcellular location">
    <subcellularLocation>
        <location evidence="2">Endoplasmic reticulum</location>
    </subcellularLocation>
    <subcellularLocation>
        <location evidence="10">Golgi apparatus</location>
        <location evidence="10">Golgi stack membrane</location>
    </subcellularLocation>
</comment>
<dbReference type="EMBL" id="SIDB01000007">
    <property type="protein sequence ID" value="KAI3430304.1"/>
    <property type="molecule type" value="Genomic_DNA"/>
</dbReference>
<dbReference type="Pfam" id="PF12796">
    <property type="entry name" value="Ank_2"/>
    <property type="match status" value="3"/>
</dbReference>
<dbReference type="GO" id="GO:0006511">
    <property type="term" value="P:ubiquitin-dependent protein catabolic process"/>
    <property type="evidence" value="ECO:0007669"/>
    <property type="project" value="TreeGrafter"/>
</dbReference>
<dbReference type="Gene3D" id="3.30.2410.10">
    <property type="entry name" value="Hect, E3 ligase catalytic domain"/>
    <property type="match status" value="1"/>
</dbReference>
<evidence type="ECO:0000256" key="2">
    <source>
        <dbReference type="ARBA" id="ARBA00004240"/>
    </source>
</evidence>
<dbReference type="InterPro" id="IPR035983">
    <property type="entry name" value="Hect_E3_ubiquitin_ligase"/>
</dbReference>
<evidence type="ECO:0000313" key="19">
    <source>
        <dbReference type="Proteomes" id="UP001055712"/>
    </source>
</evidence>
<dbReference type="GO" id="GO:0032580">
    <property type="term" value="C:Golgi cisterna membrane"/>
    <property type="evidence" value="ECO:0007669"/>
    <property type="project" value="UniProtKB-SubCell"/>
</dbReference>
<dbReference type="EC" id="2.3.2.26" evidence="4"/>
<feature type="region of interest" description="Disordered" evidence="16">
    <location>
        <begin position="853"/>
        <end position="875"/>
    </location>
</feature>